<dbReference type="Gene3D" id="1.10.510.10">
    <property type="entry name" value="Transferase(Phosphotransferase) domain 1"/>
    <property type="match status" value="1"/>
</dbReference>
<gene>
    <name evidence="1" type="ORF">PG993_004397</name>
</gene>
<protein>
    <recommendedName>
        <fullName evidence="3">Protein kinase domain-containing protein</fullName>
    </recommendedName>
</protein>
<evidence type="ECO:0000313" key="2">
    <source>
        <dbReference type="Proteomes" id="UP001444661"/>
    </source>
</evidence>
<accession>A0ABR1TFD6</accession>
<dbReference type="PANTHER" id="PTHR37542">
    <property type="entry name" value="HELO DOMAIN-CONTAINING PROTEIN-RELATED"/>
    <property type="match status" value="1"/>
</dbReference>
<reference evidence="1 2" key="1">
    <citation type="submission" date="2023-01" db="EMBL/GenBank/DDBJ databases">
        <title>Analysis of 21 Apiospora genomes using comparative genomics revels a genus with tremendous synthesis potential of carbohydrate active enzymes and secondary metabolites.</title>
        <authorList>
            <person name="Sorensen T."/>
        </authorList>
    </citation>
    <scope>NUCLEOTIDE SEQUENCE [LARGE SCALE GENOMIC DNA]</scope>
    <source>
        <strain evidence="1 2">CBS 33761</strain>
    </source>
</reference>
<comment type="caution">
    <text evidence="1">The sequence shown here is derived from an EMBL/GenBank/DDBJ whole genome shotgun (WGS) entry which is preliminary data.</text>
</comment>
<keyword evidence="2" id="KW-1185">Reference proteome</keyword>
<proteinExistence type="predicted"/>
<dbReference type="Proteomes" id="UP001444661">
    <property type="component" value="Unassembled WGS sequence"/>
</dbReference>
<organism evidence="1 2">
    <name type="scientific">Apiospora rasikravindrae</name>
    <dbReference type="NCBI Taxonomy" id="990691"/>
    <lineage>
        <taxon>Eukaryota</taxon>
        <taxon>Fungi</taxon>
        <taxon>Dikarya</taxon>
        <taxon>Ascomycota</taxon>
        <taxon>Pezizomycotina</taxon>
        <taxon>Sordariomycetes</taxon>
        <taxon>Xylariomycetidae</taxon>
        <taxon>Amphisphaeriales</taxon>
        <taxon>Apiosporaceae</taxon>
        <taxon>Apiospora</taxon>
    </lineage>
</organism>
<dbReference type="SUPFAM" id="SSF56112">
    <property type="entry name" value="Protein kinase-like (PK-like)"/>
    <property type="match status" value="1"/>
</dbReference>
<name>A0ABR1TFD6_9PEZI</name>
<evidence type="ECO:0000313" key="1">
    <source>
        <dbReference type="EMBL" id="KAK8044373.1"/>
    </source>
</evidence>
<dbReference type="PANTHER" id="PTHR37542:SF3">
    <property type="entry name" value="PRION-INHIBITION AND PROPAGATION HELO DOMAIN-CONTAINING PROTEIN"/>
    <property type="match status" value="1"/>
</dbReference>
<sequence>MGELGQFALNLTEGELNDWVKLAGSFCTDEGSDAVLKNSLELNLRKLASTVMETRVFMEKNYPGNVLEKLLFTISGERRARELNKTLIRDKQELCQTLLINHIHAQGSQKPLLLTHSSLVLYRTHGRQAVLGSSNLFTTRGDYRDGGQGTWRETDLVTELFPFEEIVTAEETIATIVRLIHRHYSSSRHSEPENDLRGSLPCLGYRMEPDPELVFLKPKGNLMMLHNLIAADQDEPRQPLDVRFQLARSLTEAVLGVHVQGLVHKNIRTNTILLVERPVPETGAGSLENNDVSRDVYLTNWNLLRDVSGATIMSGGTQWAEDMYRHPRRQGMDVQERYNIGHDIYSLGVCLLEIGLWNLLIRRDPTLGEEAPPQASNLVRAAAGIGDADSQANDGDDAADRELRRKLRRPNEVQNILLKLARDHLPQRMGRGYCRLVVACLTVLDQSGGFREGMDWKKMSKTEQGIAFREFILSFFTDMSALFEG</sequence>
<dbReference type="InterPro" id="IPR011009">
    <property type="entry name" value="Kinase-like_dom_sf"/>
</dbReference>
<evidence type="ECO:0008006" key="3">
    <source>
        <dbReference type="Google" id="ProtNLM"/>
    </source>
</evidence>
<dbReference type="EMBL" id="JAQQWK010000003">
    <property type="protein sequence ID" value="KAK8044373.1"/>
    <property type="molecule type" value="Genomic_DNA"/>
</dbReference>